<keyword evidence="10" id="KW-1185">Reference proteome</keyword>
<evidence type="ECO:0000256" key="1">
    <source>
        <dbReference type="ARBA" id="ARBA00004651"/>
    </source>
</evidence>
<feature type="transmembrane region" description="Helical" evidence="7">
    <location>
        <begin position="326"/>
        <end position="347"/>
    </location>
</feature>
<dbReference type="Gene3D" id="1.20.1250.20">
    <property type="entry name" value="MFS general substrate transporter like domains"/>
    <property type="match status" value="2"/>
</dbReference>
<keyword evidence="2" id="KW-1003">Cell membrane</keyword>
<evidence type="ECO:0000256" key="2">
    <source>
        <dbReference type="ARBA" id="ARBA00022475"/>
    </source>
</evidence>
<evidence type="ECO:0000256" key="4">
    <source>
        <dbReference type="ARBA" id="ARBA00022989"/>
    </source>
</evidence>
<feature type="transmembrane region" description="Helical" evidence="7">
    <location>
        <begin position="275"/>
        <end position="294"/>
    </location>
</feature>
<keyword evidence="3 7" id="KW-0812">Transmembrane</keyword>
<dbReference type="GO" id="GO:0005886">
    <property type="term" value="C:plasma membrane"/>
    <property type="evidence" value="ECO:0007669"/>
    <property type="project" value="UniProtKB-SubCell"/>
</dbReference>
<sequence length="422" mass="43020">MADRDCARSSVATPARDSTTSDTESANQHGPFRIGIPGLLTLAIVYGYGRYGYGLFLPELRREFGGSTGVLGAVSSAGYLAELLVLVVVARLSGRRSPRVPVLIGGLCAATGMVLMATAHSTAVLAIGVALAGTAPGWVWAPYSDAVAVATRPAARGHALAMISTGTTFGVMVAGPAVLWVAGSGWRSIWLAAAACAIAVSAWNFRVLPATAHPGPRGAGARGDGATGLRWSALLRRPGQRRLLGASFSVGLGGAVYWSYAGMAVSGASTEGAPLLWTLIGVAGVIGVATGALVERWGMAKTFVTAQLCTALSCGILALGRPTFAMFVAAAALFGAGFMVAGALVALWSARAFADRPTVGFSVVVLALAAGSATGPAVFGILVDSFDIPIAFAVLSMVVAATLWFCPRRSDAYTPPDPQAHR</sequence>
<dbReference type="Pfam" id="PF07690">
    <property type="entry name" value="MFS_1"/>
    <property type="match status" value="1"/>
</dbReference>
<feature type="transmembrane region" description="Helical" evidence="7">
    <location>
        <begin position="359"/>
        <end position="382"/>
    </location>
</feature>
<dbReference type="InterPro" id="IPR050189">
    <property type="entry name" value="MFS_Efflux_Transporters"/>
</dbReference>
<proteinExistence type="predicted"/>
<keyword evidence="4 7" id="KW-1133">Transmembrane helix</keyword>
<dbReference type="PANTHER" id="PTHR43124:SF3">
    <property type="entry name" value="CHLORAMPHENICOL EFFLUX PUMP RV0191"/>
    <property type="match status" value="1"/>
</dbReference>
<dbReference type="SUPFAM" id="SSF103473">
    <property type="entry name" value="MFS general substrate transporter"/>
    <property type="match status" value="1"/>
</dbReference>
<feature type="domain" description="Major facilitator superfamily (MFS) profile" evidence="8">
    <location>
        <begin position="35"/>
        <end position="411"/>
    </location>
</feature>
<gene>
    <name evidence="9" type="ORF">DFR70_115131</name>
</gene>
<keyword evidence="5 7" id="KW-0472">Membrane</keyword>
<dbReference type="RefSeq" id="WP_051187808.1">
    <property type="nucleotide sequence ID" value="NZ_QJKF01000015.1"/>
</dbReference>
<feature type="transmembrane region" description="Helical" evidence="7">
    <location>
        <begin position="243"/>
        <end position="263"/>
    </location>
</feature>
<feature type="transmembrane region" description="Helical" evidence="7">
    <location>
        <begin position="69"/>
        <end position="88"/>
    </location>
</feature>
<dbReference type="PROSITE" id="PS50850">
    <property type="entry name" value="MFS"/>
    <property type="match status" value="1"/>
</dbReference>
<dbReference type="Proteomes" id="UP000247569">
    <property type="component" value="Unassembled WGS sequence"/>
</dbReference>
<feature type="compositionally biased region" description="Polar residues" evidence="6">
    <location>
        <begin position="10"/>
        <end position="27"/>
    </location>
</feature>
<evidence type="ECO:0000259" key="8">
    <source>
        <dbReference type="PROSITE" id="PS50850"/>
    </source>
</evidence>
<organism evidence="9 10">
    <name type="scientific">Nocardia tenerifensis</name>
    <dbReference type="NCBI Taxonomy" id="228006"/>
    <lineage>
        <taxon>Bacteria</taxon>
        <taxon>Bacillati</taxon>
        <taxon>Actinomycetota</taxon>
        <taxon>Actinomycetes</taxon>
        <taxon>Mycobacteriales</taxon>
        <taxon>Nocardiaceae</taxon>
        <taxon>Nocardia</taxon>
    </lineage>
</organism>
<feature type="transmembrane region" description="Helical" evidence="7">
    <location>
        <begin position="189"/>
        <end position="208"/>
    </location>
</feature>
<feature type="transmembrane region" description="Helical" evidence="7">
    <location>
        <begin position="303"/>
        <end position="320"/>
    </location>
</feature>
<name>A0A318JVF2_9NOCA</name>
<evidence type="ECO:0000313" key="10">
    <source>
        <dbReference type="Proteomes" id="UP000247569"/>
    </source>
</evidence>
<feature type="region of interest" description="Disordered" evidence="6">
    <location>
        <begin position="1"/>
        <end position="27"/>
    </location>
</feature>
<feature type="transmembrane region" description="Helical" evidence="7">
    <location>
        <begin position="161"/>
        <end position="183"/>
    </location>
</feature>
<evidence type="ECO:0000256" key="3">
    <source>
        <dbReference type="ARBA" id="ARBA00022692"/>
    </source>
</evidence>
<dbReference type="InterPro" id="IPR011701">
    <property type="entry name" value="MFS"/>
</dbReference>
<evidence type="ECO:0000313" key="9">
    <source>
        <dbReference type="EMBL" id="PXX58158.1"/>
    </source>
</evidence>
<evidence type="ECO:0000256" key="7">
    <source>
        <dbReference type="SAM" id="Phobius"/>
    </source>
</evidence>
<accession>A0A318JVF2</accession>
<protein>
    <submittedName>
        <fullName evidence="9">Putative MFS family arabinose efflux permease</fullName>
    </submittedName>
</protein>
<reference evidence="9 10" key="1">
    <citation type="submission" date="2018-05" db="EMBL/GenBank/DDBJ databases">
        <title>Genomic Encyclopedia of Type Strains, Phase IV (KMG-IV): sequencing the most valuable type-strain genomes for metagenomic binning, comparative biology and taxonomic classification.</title>
        <authorList>
            <person name="Goeker M."/>
        </authorList>
    </citation>
    <scope>NUCLEOTIDE SEQUENCE [LARGE SCALE GENOMIC DNA]</scope>
    <source>
        <strain evidence="9 10">DSM 44704</strain>
    </source>
</reference>
<comment type="caution">
    <text evidence="9">The sequence shown here is derived from an EMBL/GenBank/DDBJ whole genome shotgun (WGS) entry which is preliminary data.</text>
</comment>
<feature type="transmembrane region" description="Helical" evidence="7">
    <location>
        <begin position="388"/>
        <end position="406"/>
    </location>
</feature>
<dbReference type="EMBL" id="QJKF01000015">
    <property type="protein sequence ID" value="PXX58158.1"/>
    <property type="molecule type" value="Genomic_DNA"/>
</dbReference>
<feature type="transmembrane region" description="Helical" evidence="7">
    <location>
        <begin position="123"/>
        <end position="141"/>
    </location>
</feature>
<dbReference type="PANTHER" id="PTHR43124">
    <property type="entry name" value="PURINE EFFLUX PUMP PBUE"/>
    <property type="match status" value="1"/>
</dbReference>
<feature type="transmembrane region" description="Helical" evidence="7">
    <location>
        <begin position="100"/>
        <end position="117"/>
    </location>
</feature>
<evidence type="ECO:0000256" key="6">
    <source>
        <dbReference type="SAM" id="MobiDB-lite"/>
    </source>
</evidence>
<feature type="transmembrane region" description="Helical" evidence="7">
    <location>
        <begin position="32"/>
        <end position="49"/>
    </location>
</feature>
<dbReference type="InterPro" id="IPR036259">
    <property type="entry name" value="MFS_trans_sf"/>
</dbReference>
<comment type="subcellular location">
    <subcellularLocation>
        <location evidence="1">Cell membrane</location>
        <topology evidence="1">Multi-pass membrane protein</topology>
    </subcellularLocation>
</comment>
<dbReference type="InterPro" id="IPR020846">
    <property type="entry name" value="MFS_dom"/>
</dbReference>
<dbReference type="GO" id="GO:0022857">
    <property type="term" value="F:transmembrane transporter activity"/>
    <property type="evidence" value="ECO:0007669"/>
    <property type="project" value="InterPro"/>
</dbReference>
<evidence type="ECO:0000256" key="5">
    <source>
        <dbReference type="ARBA" id="ARBA00023136"/>
    </source>
</evidence>
<dbReference type="AlphaFoldDB" id="A0A318JVF2"/>